<evidence type="ECO:0000313" key="2">
    <source>
        <dbReference type="Proteomes" id="UP000822688"/>
    </source>
</evidence>
<dbReference type="EMBL" id="CM026421">
    <property type="protein sequence ID" value="KAG0591053.1"/>
    <property type="molecule type" value="Genomic_DNA"/>
</dbReference>
<evidence type="ECO:0000313" key="1">
    <source>
        <dbReference type="EMBL" id="KAG0591053.1"/>
    </source>
</evidence>
<comment type="caution">
    <text evidence="1">The sequence shown here is derived from an EMBL/GenBank/DDBJ whole genome shotgun (WGS) entry which is preliminary data.</text>
</comment>
<sequence>MPCISSGMATIETTPGLNKAVRIRTVIAVVLFKLKPSWQPSFVSLWSIFIGVEQVISCLNLLLAPEWLSTADLRRCAIACHSLDATAWHDTLKLVNTIIDLGYSFCLSLRFLVPAAYPDTL</sequence>
<proteinExistence type="predicted"/>
<gene>
    <name evidence="1" type="ORF">KC19_1G145800</name>
</gene>
<dbReference type="AlphaFoldDB" id="A0A8T0J859"/>
<organism evidence="1 2">
    <name type="scientific">Ceratodon purpureus</name>
    <name type="common">Fire moss</name>
    <name type="synonym">Dicranum purpureum</name>
    <dbReference type="NCBI Taxonomy" id="3225"/>
    <lineage>
        <taxon>Eukaryota</taxon>
        <taxon>Viridiplantae</taxon>
        <taxon>Streptophyta</taxon>
        <taxon>Embryophyta</taxon>
        <taxon>Bryophyta</taxon>
        <taxon>Bryophytina</taxon>
        <taxon>Bryopsida</taxon>
        <taxon>Dicranidae</taxon>
        <taxon>Pseudoditrichales</taxon>
        <taxon>Ditrichaceae</taxon>
        <taxon>Ceratodon</taxon>
    </lineage>
</organism>
<keyword evidence="2" id="KW-1185">Reference proteome</keyword>
<reference evidence="1" key="1">
    <citation type="submission" date="2020-06" db="EMBL/GenBank/DDBJ databases">
        <title>WGS assembly of Ceratodon purpureus strain R40.</title>
        <authorList>
            <person name="Carey S.B."/>
            <person name="Jenkins J."/>
            <person name="Shu S."/>
            <person name="Lovell J.T."/>
            <person name="Sreedasyam A."/>
            <person name="Maumus F."/>
            <person name="Tiley G.P."/>
            <person name="Fernandez-Pozo N."/>
            <person name="Barry K."/>
            <person name="Chen C."/>
            <person name="Wang M."/>
            <person name="Lipzen A."/>
            <person name="Daum C."/>
            <person name="Saski C.A."/>
            <person name="Payton A.C."/>
            <person name="Mcbreen J.C."/>
            <person name="Conrad R.E."/>
            <person name="Kollar L.M."/>
            <person name="Olsson S."/>
            <person name="Huttunen S."/>
            <person name="Landis J.B."/>
            <person name="Wickett N.J."/>
            <person name="Johnson M.G."/>
            <person name="Rensing S.A."/>
            <person name="Grimwood J."/>
            <person name="Schmutz J."/>
            <person name="Mcdaniel S.F."/>
        </authorList>
    </citation>
    <scope>NUCLEOTIDE SEQUENCE</scope>
    <source>
        <strain evidence="1">R40</strain>
    </source>
</reference>
<accession>A0A8T0J859</accession>
<name>A0A8T0J859_CERPU</name>
<dbReference type="Proteomes" id="UP000822688">
    <property type="component" value="Chromosome 1"/>
</dbReference>
<protein>
    <submittedName>
        <fullName evidence="1">Uncharacterized protein</fullName>
    </submittedName>
</protein>